<evidence type="ECO:0000259" key="1">
    <source>
        <dbReference type="Pfam" id="PF01433"/>
    </source>
</evidence>
<dbReference type="InterPro" id="IPR027268">
    <property type="entry name" value="Peptidase_M4/M1_CTD_sf"/>
</dbReference>
<dbReference type="Proteomes" id="UP000197277">
    <property type="component" value="Unassembled WGS sequence"/>
</dbReference>
<protein>
    <recommendedName>
        <fullName evidence="1">Peptidase M1 membrane alanine aminopeptidase domain-containing protein</fullName>
    </recommendedName>
</protein>
<reference evidence="2 3" key="1">
    <citation type="submission" date="2017-06" db="EMBL/GenBank/DDBJ databases">
        <title>Hymenobacter amundsenii sp. nov. isolated from regoliths in Antarctica.</title>
        <authorList>
            <person name="Sedlacek I."/>
            <person name="Kralova S."/>
            <person name="Pantucek R."/>
            <person name="Svec P."/>
            <person name="Holochova P."/>
            <person name="Stankova E."/>
            <person name="Vrbovska V."/>
            <person name="Busse H.-J."/>
        </authorList>
    </citation>
    <scope>NUCLEOTIDE SEQUENCE [LARGE SCALE GENOMIC DNA]</scope>
    <source>
        <strain evidence="2 3">CCM 8682</strain>
    </source>
</reference>
<sequence>MLAALGAAAPARATPILQVHLQIEPATHTFTCRYRFTLPASDTTSVVRLNLSSRFKLQPVLAPRAEQARAVPVVYAGDSLQQIQVRYAPNPRQSRYIELVYAGSISETNYTNHVAFLSGHSNWLPFRPLQEYEVLPYQLVVRVPPGYQVRSTSPPSQQKAGRWTFRGTTSAIELTAFVAKQFYPVVAATGPAITLLKTGSPPARPDSVMLRQAEAVAAFYNRTIGRLDSIARFTVFLPGTNSEAYGLLDNATVITYDDFDVAKTEDLLVMAHEISHKWWAYGSFHDETDWLNEAFATYSSLLYLQASGDEASYQKELSRLAQTTPGTPPLWGFDRYAHEYPMHRRVIYNKGTGILHALRTRIGTEQFVALLAQSAAQKTSTTTDFLQLVKQIAGPETSAWLLAELKR</sequence>
<dbReference type="GO" id="GO:0008237">
    <property type="term" value="F:metallopeptidase activity"/>
    <property type="evidence" value="ECO:0007669"/>
    <property type="project" value="InterPro"/>
</dbReference>
<name>A0A246FKS1_9BACT</name>
<evidence type="ECO:0000313" key="2">
    <source>
        <dbReference type="EMBL" id="OWP63167.1"/>
    </source>
</evidence>
<dbReference type="GO" id="GO:0008270">
    <property type="term" value="F:zinc ion binding"/>
    <property type="evidence" value="ECO:0007669"/>
    <property type="project" value="InterPro"/>
</dbReference>
<accession>A0A246FKS1</accession>
<dbReference type="AlphaFoldDB" id="A0A246FKS1"/>
<keyword evidence="3" id="KW-1185">Reference proteome</keyword>
<feature type="domain" description="Peptidase M1 membrane alanine aminopeptidase" evidence="1">
    <location>
        <begin position="265"/>
        <end position="391"/>
    </location>
</feature>
<dbReference type="SUPFAM" id="SSF55486">
    <property type="entry name" value="Metalloproteases ('zincins'), catalytic domain"/>
    <property type="match status" value="1"/>
</dbReference>
<dbReference type="Gene3D" id="1.10.390.10">
    <property type="entry name" value="Neutral Protease Domain 2"/>
    <property type="match status" value="1"/>
</dbReference>
<evidence type="ECO:0000313" key="3">
    <source>
        <dbReference type="Proteomes" id="UP000197277"/>
    </source>
</evidence>
<gene>
    <name evidence="2" type="ORF">CDA63_10785</name>
</gene>
<organism evidence="2 3">
    <name type="scientific">Hymenobacter amundsenii</name>
    <dbReference type="NCBI Taxonomy" id="2006685"/>
    <lineage>
        <taxon>Bacteria</taxon>
        <taxon>Pseudomonadati</taxon>
        <taxon>Bacteroidota</taxon>
        <taxon>Cytophagia</taxon>
        <taxon>Cytophagales</taxon>
        <taxon>Hymenobacteraceae</taxon>
        <taxon>Hymenobacter</taxon>
    </lineage>
</organism>
<dbReference type="Pfam" id="PF01433">
    <property type="entry name" value="Peptidase_M1"/>
    <property type="match status" value="1"/>
</dbReference>
<dbReference type="EMBL" id="NIRR01000015">
    <property type="protein sequence ID" value="OWP63167.1"/>
    <property type="molecule type" value="Genomic_DNA"/>
</dbReference>
<dbReference type="InterPro" id="IPR014782">
    <property type="entry name" value="Peptidase_M1_dom"/>
</dbReference>
<proteinExistence type="predicted"/>
<comment type="caution">
    <text evidence="2">The sequence shown here is derived from an EMBL/GenBank/DDBJ whole genome shotgun (WGS) entry which is preliminary data.</text>
</comment>